<evidence type="ECO:0000313" key="1">
    <source>
        <dbReference type="EMBL" id="ASF41645.1"/>
    </source>
</evidence>
<dbReference type="RefSeq" id="WP_088592874.1">
    <property type="nucleotide sequence ID" value="NZ_CP022022.1"/>
</dbReference>
<dbReference type="KEGG" id="capn:CBG49_00305"/>
<protein>
    <submittedName>
        <fullName evidence="1">Uncharacterized protein</fullName>
    </submittedName>
</protein>
<sequence>MGIFKKANNIYITVRDTYTISSGTSYEEAEEITIRATDEINLISAQKVIMQGLNGGVQYGTVDKEEPKIIMSYFTDLNDKILGNRGKIGEEVYLVIEGRNLAGKEADLDLTDNEIDFEYNGEHLKNDILKGYIFQNNEIEHIKLKIIEQKNN</sequence>
<proteinExistence type="predicted"/>
<dbReference type="AlphaFoldDB" id="A0A1Z4BK47"/>
<gene>
    <name evidence="1" type="ORF">CBG49_00305</name>
</gene>
<name>A0A1Z4BK47_9FLAO</name>
<accession>A0A1Z4BK47</accession>
<dbReference type="EMBL" id="CP022022">
    <property type="protein sequence ID" value="ASF41645.1"/>
    <property type="molecule type" value="Genomic_DNA"/>
</dbReference>
<organism evidence="1 2">
    <name type="scientific">Capnocytophaga endodontalis</name>
    <dbReference type="NCBI Taxonomy" id="2708117"/>
    <lineage>
        <taxon>Bacteria</taxon>
        <taxon>Pseudomonadati</taxon>
        <taxon>Bacteroidota</taxon>
        <taxon>Flavobacteriia</taxon>
        <taxon>Flavobacteriales</taxon>
        <taxon>Flavobacteriaceae</taxon>
        <taxon>Capnocytophaga</taxon>
    </lineage>
</organism>
<dbReference type="Proteomes" id="UP000197007">
    <property type="component" value="Chromosome"/>
</dbReference>
<evidence type="ECO:0000313" key="2">
    <source>
        <dbReference type="Proteomes" id="UP000197007"/>
    </source>
</evidence>
<keyword evidence="2" id="KW-1185">Reference proteome</keyword>
<reference evidence="2" key="1">
    <citation type="submission" date="2017-06" db="EMBL/GenBank/DDBJ databases">
        <title>Complete genome sequence of Capnocytophaga sp. KCOM 1579 (=ChDC OS43) isolated from a human refractory periapical abscess lesion.</title>
        <authorList>
            <person name="Kook J.-K."/>
            <person name="Park S.-N."/>
            <person name="Lim Y.K."/>
            <person name="Roh H."/>
        </authorList>
    </citation>
    <scope>NUCLEOTIDE SEQUENCE [LARGE SCALE GENOMIC DNA]</scope>
    <source>
        <strain evidence="2">ChDC OS43</strain>
    </source>
</reference>